<dbReference type="Proteomes" id="UP000541444">
    <property type="component" value="Unassembled WGS sequence"/>
</dbReference>
<dbReference type="SMART" id="SM00432">
    <property type="entry name" value="MADS"/>
    <property type="match status" value="1"/>
</dbReference>
<dbReference type="Pfam" id="PF00319">
    <property type="entry name" value="SRF-TF"/>
    <property type="match status" value="1"/>
</dbReference>
<dbReference type="CDD" id="cd00265">
    <property type="entry name" value="MADS_MEF2_like"/>
    <property type="match status" value="1"/>
</dbReference>
<evidence type="ECO:0000313" key="9">
    <source>
        <dbReference type="Proteomes" id="UP000541444"/>
    </source>
</evidence>
<accession>A0A7J7L0H6</accession>
<reference evidence="7 9" key="1">
    <citation type="journal article" date="2020" name="IScience">
        <title>Genome Sequencing of the Endangered Kingdonia uniflora (Circaeasteraceae, Ranunculales) Reveals Potential Mechanisms of Evolutionary Specialization.</title>
        <authorList>
            <person name="Sun Y."/>
            <person name="Deng T."/>
            <person name="Zhang A."/>
            <person name="Moore M.J."/>
            <person name="Landis J.B."/>
            <person name="Lin N."/>
            <person name="Zhang H."/>
            <person name="Zhang X."/>
            <person name="Huang J."/>
            <person name="Zhang X."/>
            <person name="Sun H."/>
            <person name="Wang H."/>
        </authorList>
    </citation>
    <scope>NUCLEOTIDE SEQUENCE [LARGE SCALE GENOMIC DNA]</scope>
    <source>
        <strain evidence="7">TB1705</strain>
        <tissue evidence="7">Leaf</tissue>
    </source>
</reference>
<evidence type="ECO:0000256" key="1">
    <source>
        <dbReference type="ARBA" id="ARBA00004123"/>
    </source>
</evidence>
<keyword evidence="3" id="KW-0238">DNA-binding</keyword>
<name>A0A7J7L0H6_9MAGN</name>
<dbReference type="GO" id="GO:0000977">
    <property type="term" value="F:RNA polymerase II transcription regulatory region sequence-specific DNA binding"/>
    <property type="evidence" value="ECO:0007669"/>
    <property type="project" value="InterPro"/>
</dbReference>
<evidence type="ECO:0000256" key="2">
    <source>
        <dbReference type="ARBA" id="ARBA00023015"/>
    </source>
</evidence>
<protein>
    <recommendedName>
        <fullName evidence="6">MADS-box domain-containing protein</fullName>
    </recommendedName>
</protein>
<gene>
    <name evidence="8" type="ORF">GIB67_030128</name>
    <name evidence="7" type="ORF">GIB67_043273</name>
</gene>
<feature type="domain" description="MADS-box" evidence="6">
    <location>
        <begin position="1"/>
        <end position="61"/>
    </location>
</feature>
<evidence type="ECO:0000256" key="4">
    <source>
        <dbReference type="ARBA" id="ARBA00023163"/>
    </source>
</evidence>
<dbReference type="GO" id="GO:0045944">
    <property type="term" value="P:positive regulation of transcription by RNA polymerase II"/>
    <property type="evidence" value="ECO:0007669"/>
    <property type="project" value="InterPro"/>
</dbReference>
<comment type="subcellular location">
    <subcellularLocation>
        <location evidence="1">Nucleus</location>
    </subcellularLocation>
</comment>
<organism evidence="7 9">
    <name type="scientific">Kingdonia uniflora</name>
    <dbReference type="NCBI Taxonomy" id="39325"/>
    <lineage>
        <taxon>Eukaryota</taxon>
        <taxon>Viridiplantae</taxon>
        <taxon>Streptophyta</taxon>
        <taxon>Embryophyta</taxon>
        <taxon>Tracheophyta</taxon>
        <taxon>Spermatophyta</taxon>
        <taxon>Magnoliopsida</taxon>
        <taxon>Ranunculales</taxon>
        <taxon>Circaeasteraceae</taxon>
        <taxon>Kingdonia</taxon>
    </lineage>
</organism>
<dbReference type="GO" id="GO:0005634">
    <property type="term" value="C:nucleus"/>
    <property type="evidence" value="ECO:0007669"/>
    <property type="project" value="UniProtKB-SubCell"/>
</dbReference>
<keyword evidence="4" id="KW-0804">Transcription</keyword>
<dbReference type="GO" id="GO:0046983">
    <property type="term" value="F:protein dimerization activity"/>
    <property type="evidence" value="ECO:0007669"/>
    <property type="project" value="InterPro"/>
</dbReference>
<dbReference type="EMBL" id="JACGCM010002762">
    <property type="protein sequence ID" value="KAF6136121.1"/>
    <property type="molecule type" value="Genomic_DNA"/>
</dbReference>
<dbReference type="PANTHER" id="PTHR48019">
    <property type="entry name" value="SERUM RESPONSE FACTOR HOMOLOG"/>
    <property type="match status" value="1"/>
</dbReference>
<comment type="caution">
    <text evidence="7">The sequence shown here is derived from an EMBL/GenBank/DDBJ whole genome shotgun (WGS) entry which is preliminary data.</text>
</comment>
<keyword evidence="5" id="KW-0539">Nucleus</keyword>
<sequence>MGRGKLEMKKIEKDSTRQVTFCKRRNGILKKAFDLSILCDAEIALIIFSNKGRLYEFSTNNK</sequence>
<evidence type="ECO:0000259" key="6">
    <source>
        <dbReference type="PROSITE" id="PS50066"/>
    </source>
</evidence>
<dbReference type="PRINTS" id="PR00404">
    <property type="entry name" value="MADSDOMAIN"/>
</dbReference>
<proteinExistence type="predicted"/>
<dbReference type="AlphaFoldDB" id="A0A7J7L0H6"/>
<evidence type="ECO:0000313" key="7">
    <source>
        <dbReference type="EMBL" id="KAF6136121.1"/>
    </source>
</evidence>
<keyword evidence="9" id="KW-1185">Reference proteome</keyword>
<dbReference type="SUPFAM" id="SSF55455">
    <property type="entry name" value="SRF-like"/>
    <property type="match status" value="1"/>
</dbReference>
<dbReference type="OrthoDB" id="1898716at2759"/>
<evidence type="ECO:0000313" key="8">
    <source>
        <dbReference type="EMBL" id="KAF6150262.1"/>
    </source>
</evidence>
<dbReference type="InterPro" id="IPR050142">
    <property type="entry name" value="MADS-box/MEF2_TF"/>
</dbReference>
<dbReference type="InterPro" id="IPR036879">
    <property type="entry name" value="TF_MADSbox_sf"/>
</dbReference>
<dbReference type="EMBL" id="JACGCM010001748">
    <property type="protein sequence ID" value="KAF6150262.1"/>
    <property type="molecule type" value="Genomic_DNA"/>
</dbReference>
<dbReference type="PROSITE" id="PS50066">
    <property type="entry name" value="MADS_BOX_2"/>
    <property type="match status" value="1"/>
</dbReference>
<dbReference type="Gene3D" id="3.40.1810.10">
    <property type="entry name" value="Transcription factor, MADS-box"/>
    <property type="match status" value="1"/>
</dbReference>
<dbReference type="InterPro" id="IPR033896">
    <property type="entry name" value="MEF2-like_N"/>
</dbReference>
<evidence type="ECO:0000256" key="5">
    <source>
        <dbReference type="ARBA" id="ARBA00023242"/>
    </source>
</evidence>
<evidence type="ECO:0000256" key="3">
    <source>
        <dbReference type="ARBA" id="ARBA00023125"/>
    </source>
</evidence>
<dbReference type="InterPro" id="IPR002100">
    <property type="entry name" value="TF_MADSbox"/>
</dbReference>
<keyword evidence="2" id="KW-0805">Transcription regulation</keyword>